<feature type="domain" description="Integrase catalytic" evidence="2">
    <location>
        <begin position="139"/>
        <end position="314"/>
    </location>
</feature>
<accession>A0ABW4YGH2</accession>
<dbReference type="Proteomes" id="UP001597362">
    <property type="component" value="Unassembled WGS sequence"/>
</dbReference>
<dbReference type="Pfam" id="PF22483">
    <property type="entry name" value="Mu-transpos_C_2"/>
    <property type="match status" value="1"/>
</dbReference>
<proteinExistence type="inferred from homology"/>
<dbReference type="NCBIfam" id="NF033546">
    <property type="entry name" value="transpos_IS21"/>
    <property type="match status" value="1"/>
</dbReference>
<evidence type="ECO:0000256" key="1">
    <source>
        <dbReference type="ARBA" id="ARBA00009277"/>
    </source>
</evidence>
<dbReference type="PANTHER" id="PTHR35004">
    <property type="entry name" value="TRANSPOSASE RV3428C-RELATED"/>
    <property type="match status" value="1"/>
</dbReference>
<dbReference type="PROSITE" id="PS50994">
    <property type="entry name" value="INTEGRASE"/>
    <property type="match status" value="1"/>
</dbReference>
<sequence length="427" mass="49309">MYMTLDVQTEFEIRSLLDLPKFKSLMENLNMKINKSQLARELNVDSRTIQKYLDGFTKKTTKDKGSKIEEYYEIIAALLSEDSKQTFYYKRVLWQYLKDNHGLECPASAFRAYIARKPAFAAYFKQGHRLPSPQGTIRFETAPGVQAQLDWKEIIRFETDEGEHVEIHVAVLLLSYSRFRFYHMSITKSQAVLLSFLTEAFESLGGVPHELLTDNMKTVMDEARTEHAAGKINAKFQQFATDFGCKVKPCVAGRPRTKGKVEAQMKLLDEIHTYQGKLSLPQLHDFIQKLCNRVNQSFHQGTGNVPVLSLKKEKNSLHPLPTERVRSSYRLHHKLVKINTSNMISYQSRQYSVPTGYQGKTVGLQVYDNHLYAYYNTKLVVRHPLGETRLNYKEEHYKENLKLSMPSYPDIDDLAKKNLRTIGGVFE</sequence>
<organism evidence="3 4">
    <name type="scientific">Paenibacillus yanchengensis</name>
    <dbReference type="NCBI Taxonomy" id="2035833"/>
    <lineage>
        <taxon>Bacteria</taxon>
        <taxon>Bacillati</taxon>
        <taxon>Bacillota</taxon>
        <taxon>Bacilli</taxon>
        <taxon>Bacillales</taxon>
        <taxon>Paenibacillaceae</taxon>
        <taxon>Paenibacillus</taxon>
    </lineage>
</organism>
<dbReference type="RefSeq" id="WP_377769777.1">
    <property type="nucleotide sequence ID" value="NZ_JBHUHO010000008.1"/>
</dbReference>
<dbReference type="PANTHER" id="PTHR35004:SF6">
    <property type="entry name" value="TRANSPOSASE"/>
    <property type="match status" value="1"/>
</dbReference>
<dbReference type="InterPro" id="IPR001584">
    <property type="entry name" value="Integrase_cat-core"/>
</dbReference>
<evidence type="ECO:0000259" key="2">
    <source>
        <dbReference type="PROSITE" id="PS50994"/>
    </source>
</evidence>
<evidence type="ECO:0000313" key="3">
    <source>
        <dbReference type="EMBL" id="MFD2114762.1"/>
    </source>
</evidence>
<name>A0ABW4YGH2_9BACL</name>
<dbReference type="SUPFAM" id="SSF53098">
    <property type="entry name" value="Ribonuclease H-like"/>
    <property type="match status" value="1"/>
</dbReference>
<keyword evidence="4" id="KW-1185">Reference proteome</keyword>
<dbReference type="InterPro" id="IPR036397">
    <property type="entry name" value="RNaseH_sf"/>
</dbReference>
<protein>
    <submittedName>
        <fullName evidence="3">IS21 family transposase</fullName>
    </submittedName>
</protein>
<dbReference type="InterPro" id="IPR012337">
    <property type="entry name" value="RNaseH-like_sf"/>
</dbReference>
<dbReference type="Pfam" id="PF00665">
    <property type="entry name" value="rve"/>
    <property type="match status" value="1"/>
</dbReference>
<evidence type="ECO:0000313" key="4">
    <source>
        <dbReference type="Proteomes" id="UP001597362"/>
    </source>
</evidence>
<dbReference type="Gene3D" id="3.30.420.10">
    <property type="entry name" value="Ribonuclease H-like superfamily/Ribonuclease H"/>
    <property type="match status" value="1"/>
</dbReference>
<reference evidence="4" key="1">
    <citation type="journal article" date="2019" name="Int. J. Syst. Evol. Microbiol.">
        <title>The Global Catalogue of Microorganisms (GCM) 10K type strain sequencing project: providing services to taxonomists for standard genome sequencing and annotation.</title>
        <authorList>
            <consortium name="The Broad Institute Genomics Platform"/>
            <consortium name="The Broad Institute Genome Sequencing Center for Infectious Disease"/>
            <person name="Wu L."/>
            <person name="Ma J."/>
        </authorList>
    </citation>
    <scope>NUCLEOTIDE SEQUENCE [LARGE SCALE GENOMIC DNA]</scope>
    <source>
        <strain evidence="4">GH52</strain>
    </source>
</reference>
<comment type="similarity">
    <text evidence="1">Belongs to the transposase IS21/IS408/IS1162 family.</text>
</comment>
<comment type="caution">
    <text evidence="3">The sequence shown here is derived from an EMBL/GenBank/DDBJ whole genome shotgun (WGS) entry which is preliminary data.</text>
</comment>
<dbReference type="InterPro" id="IPR054353">
    <property type="entry name" value="IstA-like_C"/>
</dbReference>
<gene>
    <name evidence="3" type="primary">istA</name>
    <name evidence="3" type="ORF">ACFSJH_03235</name>
</gene>
<dbReference type="EMBL" id="JBHUHO010000008">
    <property type="protein sequence ID" value="MFD2114762.1"/>
    <property type="molecule type" value="Genomic_DNA"/>
</dbReference>